<dbReference type="Pfam" id="PF00069">
    <property type="entry name" value="Pkinase"/>
    <property type="match status" value="1"/>
</dbReference>
<dbReference type="PROSITE" id="PS50294">
    <property type="entry name" value="WD_REPEATS_REGION"/>
    <property type="match status" value="1"/>
</dbReference>
<dbReference type="InterPro" id="IPR011990">
    <property type="entry name" value="TPR-like_helical_dom_sf"/>
</dbReference>
<organism evidence="5 6">
    <name type="scientific">Paractinoplanes ovalisporus</name>
    <dbReference type="NCBI Taxonomy" id="2810368"/>
    <lineage>
        <taxon>Bacteria</taxon>
        <taxon>Bacillati</taxon>
        <taxon>Actinomycetota</taxon>
        <taxon>Actinomycetes</taxon>
        <taxon>Micromonosporales</taxon>
        <taxon>Micromonosporaceae</taxon>
        <taxon>Paractinoplanes</taxon>
    </lineage>
</organism>
<dbReference type="SUPFAM" id="SSF50998">
    <property type="entry name" value="Quinoprotein alcohol dehydrogenase-like"/>
    <property type="match status" value="1"/>
</dbReference>
<dbReference type="CDD" id="cd14014">
    <property type="entry name" value="STKc_PknB_like"/>
    <property type="match status" value="1"/>
</dbReference>
<evidence type="ECO:0000256" key="2">
    <source>
        <dbReference type="ARBA" id="ARBA00022737"/>
    </source>
</evidence>
<dbReference type="PROSITE" id="PS00108">
    <property type="entry name" value="PROTEIN_KINASE_ST"/>
    <property type="match status" value="1"/>
</dbReference>
<dbReference type="SUPFAM" id="SSF48452">
    <property type="entry name" value="TPR-like"/>
    <property type="match status" value="1"/>
</dbReference>
<evidence type="ECO:0000259" key="4">
    <source>
        <dbReference type="PROSITE" id="PS50011"/>
    </source>
</evidence>
<dbReference type="PANTHER" id="PTHR19848">
    <property type="entry name" value="WD40 REPEAT PROTEIN"/>
    <property type="match status" value="1"/>
</dbReference>
<dbReference type="InterPro" id="IPR008271">
    <property type="entry name" value="Ser/Thr_kinase_AS"/>
</dbReference>
<evidence type="ECO:0000256" key="1">
    <source>
        <dbReference type="ARBA" id="ARBA00022574"/>
    </source>
</evidence>
<keyword evidence="2" id="KW-0677">Repeat</keyword>
<dbReference type="Gene3D" id="3.30.200.20">
    <property type="entry name" value="Phosphorylase Kinase, domain 1"/>
    <property type="match status" value="1"/>
</dbReference>
<name>A0ABS2A4X0_9ACTN</name>
<feature type="repeat" description="WD" evidence="3">
    <location>
        <begin position="1023"/>
        <end position="1049"/>
    </location>
</feature>
<keyword evidence="5" id="KW-0808">Transferase</keyword>
<feature type="repeat" description="WD" evidence="3">
    <location>
        <begin position="456"/>
        <end position="497"/>
    </location>
</feature>
<dbReference type="PROSITE" id="PS50082">
    <property type="entry name" value="WD_REPEATS_2"/>
    <property type="match status" value="7"/>
</dbReference>
<feature type="repeat" description="WD" evidence="3">
    <location>
        <begin position="1050"/>
        <end position="1081"/>
    </location>
</feature>
<dbReference type="GO" id="GO:0016301">
    <property type="term" value="F:kinase activity"/>
    <property type="evidence" value="ECO:0007669"/>
    <property type="project" value="UniProtKB-KW"/>
</dbReference>
<keyword evidence="6" id="KW-1185">Reference proteome</keyword>
<dbReference type="SMART" id="SM00220">
    <property type="entry name" value="S_TKc"/>
    <property type="match status" value="1"/>
</dbReference>
<keyword evidence="5" id="KW-0418">Kinase</keyword>
<dbReference type="PANTHER" id="PTHR19848:SF8">
    <property type="entry name" value="F-BOX AND WD REPEAT DOMAIN CONTAINING 7"/>
    <property type="match status" value="1"/>
</dbReference>
<evidence type="ECO:0000313" key="6">
    <source>
        <dbReference type="Proteomes" id="UP000632138"/>
    </source>
</evidence>
<dbReference type="Gene3D" id="2.130.10.10">
    <property type="entry name" value="YVTN repeat-like/Quinoprotein amine dehydrogenase"/>
    <property type="match status" value="4"/>
</dbReference>
<dbReference type="InterPro" id="IPR001680">
    <property type="entry name" value="WD40_rpt"/>
</dbReference>
<dbReference type="RefSeq" id="WP_203374741.1">
    <property type="nucleotide sequence ID" value="NZ_JAENHP010000001.1"/>
</dbReference>
<feature type="repeat" description="WD" evidence="3">
    <location>
        <begin position="801"/>
        <end position="833"/>
    </location>
</feature>
<dbReference type="InterPro" id="IPR011047">
    <property type="entry name" value="Quinoprotein_ADH-like_sf"/>
</dbReference>
<comment type="caution">
    <text evidence="5">The sequence shown here is derived from an EMBL/GenBank/DDBJ whole genome shotgun (WGS) entry which is preliminary data.</text>
</comment>
<feature type="repeat" description="WD" evidence="3">
    <location>
        <begin position="372"/>
        <end position="413"/>
    </location>
</feature>
<dbReference type="Gene3D" id="1.10.510.10">
    <property type="entry name" value="Transferase(Phosphotransferase) domain 1"/>
    <property type="match status" value="1"/>
</dbReference>
<dbReference type="SMART" id="SM00320">
    <property type="entry name" value="WD40"/>
    <property type="match status" value="12"/>
</dbReference>
<keyword evidence="1 3" id="KW-0853">WD repeat</keyword>
<feature type="domain" description="Protein kinase" evidence="4">
    <location>
        <begin position="13"/>
        <end position="273"/>
    </location>
</feature>
<protein>
    <submittedName>
        <fullName evidence="5">Protein kinase</fullName>
    </submittedName>
</protein>
<dbReference type="EMBL" id="JAENHP010000001">
    <property type="protein sequence ID" value="MBM2614890.1"/>
    <property type="molecule type" value="Genomic_DNA"/>
</dbReference>
<dbReference type="InterPro" id="IPR000719">
    <property type="entry name" value="Prot_kinase_dom"/>
</dbReference>
<dbReference type="InterPro" id="IPR036322">
    <property type="entry name" value="WD40_repeat_dom_sf"/>
</dbReference>
<proteinExistence type="predicted"/>
<reference evidence="5 6" key="1">
    <citation type="submission" date="2021-01" db="EMBL/GenBank/DDBJ databases">
        <title>Actinoplanes sp. nov. LDG1-06 isolated from lichen.</title>
        <authorList>
            <person name="Saeng-In P."/>
            <person name="Phongsopitanun W."/>
            <person name="Kanchanasin P."/>
            <person name="Yuki M."/>
            <person name="Kudo T."/>
            <person name="Ohkuma M."/>
            <person name="Tanasupawat S."/>
        </authorList>
    </citation>
    <scope>NUCLEOTIDE SEQUENCE [LARGE SCALE GENOMIC DNA]</scope>
    <source>
        <strain evidence="5 6">LDG1-06</strain>
    </source>
</reference>
<accession>A0ABS2A4X0</accession>
<sequence length="1090" mass="117806">MTWEAGQVVFEHYEVLDVVRRGGMGVVHRVHHREWETDFAVKTPRPELSRDEKSRAAFEREADTWVRLGAHPHVVGCAHVRRLDGLPRVFAEWVDGGSLAEAVAAGRLGLDDQPGLIDTAVQIAWGLAFAHERGLVHQDVKPANVMLEPDGTAKVTDFGLARARAAGGEVSYAGCTPAYCSPEQARSAAGDLQPITAATDVWSWALCVLEMAMGGPPTRHGQAAAEVFEQSGLKLPATLTDLLRRCFQHEPGQRPTMTEAADTVAALIPHPRERPPATGLLADGLSNQALSLLELGEVDSAEEAWRIATGLHPGHPHTVYNQGLHLWRTGRITDEQVVSEMTALAVDPAGRRLLDLLRQERGSDLPGPSLEFTGTGGTVTAVATDHEGRTALSGDEDGALVVWSPPDGKRRHRLSKRGAAVVAVAVDRNGRTGIAARADGSTEVWDLRSGRRTTVINWGTSAASHVAISGDGRTGLTGGHDGVVQVWDLTDGAQVGRLRRHTIPVRALALSPDGRRAVTAAFHGQTGAVVLWDVGAERIERELTGHDDHNFCEVDLVAVSRDARLAVIAEFHGYLLVWDTRSGTVRRTARNPLTLSDRALAVTADAELLVSAGHGRATRFWLTETGRSLHTLATTGSEAHRMVRQVALSGDGRILLIADGREGVRVRPVPPTGVRAPWSYARSRDAGRLVTDQAAFAAALERSDRAAGSGDVAAAAAELRRARTIPGFAAHPWLLDRWNELGSHGRRTELLGVWPSHELESIRHFTQPVRPLLTADGNRLLTGGADGYLRVWERGKLIYTFPERNGRISAIAFDPEEHYAASVSNDGAVRVWDPDTAGCRAALPGATGRATAFALTTTEVVVGDENGAVQVWNLETGTSLLTIPGEGGRVDSLAVHPDGTRLLVASTHPDRPIAGDVRLFTYPDGEFVARDDAGRDARVLYSPDGAHLLIHVGGSVLSWDPSTLEYRWHHFFGFPGAMAVGADWRLGVAGGFEKPIVFEPSTGRVRRRLDNAGFTQVAAVTRDSRFAATGGVDRRVLIWDLDRGELVRTLEGHRTMVTDLVWNADGSLLVSCDASPAVHQWRCDWDYEFV</sequence>
<dbReference type="SUPFAM" id="SSF50978">
    <property type="entry name" value="WD40 repeat-like"/>
    <property type="match status" value="1"/>
</dbReference>
<dbReference type="InterPro" id="IPR015943">
    <property type="entry name" value="WD40/YVTN_repeat-like_dom_sf"/>
</dbReference>
<evidence type="ECO:0000313" key="5">
    <source>
        <dbReference type="EMBL" id="MBM2614890.1"/>
    </source>
</evidence>
<dbReference type="PROSITE" id="PS50011">
    <property type="entry name" value="PROTEIN_KINASE_DOM"/>
    <property type="match status" value="1"/>
</dbReference>
<evidence type="ECO:0000256" key="3">
    <source>
        <dbReference type="PROSITE-ProRule" id="PRU00221"/>
    </source>
</evidence>
<dbReference type="SUPFAM" id="SSF56112">
    <property type="entry name" value="Protein kinase-like (PK-like)"/>
    <property type="match status" value="1"/>
</dbReference>
<feature type="repeat" description="WD" evidence="3">
    <location>
        <begin position="414"/>
        <end position="455"/>
    </location>
</feature>
<dbReference type="Proteomes" id="UP000632138">
    <property type="component" value="Unassembled WGS sequence"/>
</dbReference>
<dbReference type="Pfam" id="PF00400">
    <property type="entry name" value="WD40"/>
    <property type="match status" value="6"/>
</dbReference>
<dbReference type="InterPro" id="IPR011009">
    <property type="entry name" value="Kinase-like_dom_sf"/>
</dbReference>
<feature type="repeat" description="WD" evidence="3">
    <location>
        <begin position="776"/>
        <end position="793"/>
    </location>
</feature>
<gene>
    <name evidence="5" type="ORF">JIG36_04875</name>
</gene>